<reference evidence="2" key="2">
    <citation type="submission" date="2021-02" db="EMBL/GenBank/DDBJ databases">
        <title>Aspergillus luchuensis mut. kawachii IFO 4304 genome sequence.</title>
        <authorList>
            <person name="Mori K."/>
            <person name="Kadooka C."/>
            <person name="Goto M."/>
            <person name="Futagami T."/>
        </authorList>
    </citation>
    <scope>NUCLEOTIDE SEQUENCE</scope>
    <source>
        <strain evidence="2">IFO 4308</strain>
    </source>
</reference>
<evidence type="ECO:0000256" key="1">
    <source>
        <dbReference type="SAM" id="MobiDB-lite"/>
    </source>
</evidence>
<feature type="compositionally biased region" description="Gly residues" evidence="1">
    <location>
        <begin position="129"/>
        <end position="154"/>
    </location>
</feature>
<feature type="region of interest" description="Disordered" evidence="1">
    <location>
        <begin position="116"/>
        <end position="171"/>
    </location>
</feature>
<accession>A0A7R7WL88</accession>
<proteinExistence type="predicted"/>
<keyword evidence="3" id="KW-1185">Reference proteome</keyword>
<dbReference type="OrthoDB" id="2121326at2759"/>
<dbReference type="RefSeq" id="XP_041548794.1">
    <property type="nucleotide sequence ID" value="XM_041681896.1"/>
</dbReference>
<feature type="compositionally biased region" description="Low complexity" evidence="1">
    <location>
        <begin position="38"/>
        <end position="50"/>
    </location>
</feature>
<evidence type="ECO:0000313" key="3">
    <source>
        <dbReference type="Proteomes" id="UP000661280"/>
    </source>
</evidence>
<evidence type="ECO:0000313" key="2">
    <source>
        <dbReference type="EMBL" id="BCS05032.1"/>
    </source>
</evidence>
<protein>
    <submittedName>
        <fullName evidence="2">Uncharacterized protein</fullName>
    </submittedName>
</protein>
<dbReference type="KEGG" id="aluc:AKAW2_80833S"/>
<reference evidence="2" key="1">
    <citation type="submission" date="2021-01" db="EMBL/GenBank/DDBJ databases">
        <authorList>
            <consortium name="Aspergillus luchuensis mut. kawachii IFO 4304 genome sequencing consortium"/>
            <person name="Kazuki M."/>
            <person name="Futagami T."/>
        </authorList>
    </citation>
    <scope>NUCLEOTIDE SEQUENCE</scope>
    <source>
        <strain evidence="2">IFO 4308</strain>
    </source>
</reference>
<gene>
    <name evidence="2" type="ORF">AKAW2_80833S</name>
</gene>
<sequence>MSSKGPYALDRIRKHTVPVNGAKPYPASSLSGASHRLPSSSSTKHPSHSSLPQTDTSMASEPKTYVSGGRVLASPPITVRIIRFIESIYLFLGLYIVSLFSLDPYTAAQNSRFNVTQSGKTPNTRARWGSGGGRGGGSWGPGGGGGGGPGGPGRRIGRVDDIRGPECKSCG</sequence>
<name>A0A7R7WL88_ASPKA</name>
<dbReference type="AlphaFoldDB" id="A0A7R7WL88"/>
<dbReference type="EMBL" id="AP024432">
    <property type="protein sequence ID" value="BCS05032.1"/>
    <property type="molecule type" value="Genomic_DNA"/>
</dbReference>
<feature type="compositionally biased region" description="Basic and acidic residues" evidence="1">
    <location>
        <begin position="157"/>
        <end position="171"/>
    </location>
</feature>
<organism evidence="2 3">
    <name type="scientific">Aspergillus kawachii</name>
    <name type="common">White koji mold</name>
    <name type="synonym">Aspergillus awamori var. kawachi</name>
    <dbReference type="NCBI Taxonomy" id="1069201"/>
    <lineage>
        <taxon>Eukaryota</taxon>
        <taxon>Fungi</taxon>
        <taxon>Dikarya</taxon>
        <taxon>Ascomycota</taxon>
        <taxon>Pezizomycotina</taxon>
        <taxon>Eurotiomycetes</taxon>
        <taxon>Eurotiomycetidae</taxon>
        <taxon>Eurotiales</taxon>
        <taxon>Aspergillaceae</taxon>
        <taxon>Aspergillus</taxon>
        <taxon>Aspergillus subgen. Circumdati</taxon>
    </lineage>
</organism>
<feature type="region of interest" description="Disordered" evidence="1">
    <location>
        <begin position="1"/>
        <end position="62"/>
    </location>
</feature>
<dbReference type="GeneID" id="64966353"/>
<dbReference type="Proteomes" id="UP000661280">
    <property type="component" value="Chromosome 8"/>
</dbReference>